<keyword evidence="1" id="KW-0472">Membrane</keyword>
<dbReference type="EMBL" id="JAHRIO010050837">
    <property type="protein sequence ID" value="MEQ2174951.1"/>
    <property type="molecule type" value="Genomic_DNA"/>
</dbReference>
<feature type="transmembrane region" description="Helical" evidence="1">
    <location>
        <begin position="34"/>
        <end position="54"/>
    </location>
</feature>
<accession>A0ABV0NU46</accession>
<keyword evidence="1" id="KW-0812">Transmembrane</keyword>
<evidence type="ECO:0000313" key="3">
    <source>
        <dbReference type="Proteomes" id="UP001476798"/>
    </source>
</evidence>
<keyword evidence="3" id="KW-1185">Reference proteome</keyword>
<protein>
    <submittedName>
        <fullName evidence="2">Uncharacterized protein</fullName>
    </submittedName>
</protein>
<evidence type="ECO:0000256" key="1">
    <source>
        <dbReference type="SAM" id="Phobius"/>
    </source>
</evidence>
<evidence type="ECO:0000313" key="2">
    <source>
        <dbReference type="EMBL" id="MEQ2174951.1"/>
    </source>
</evidence>
<dbReference type="Proteomes" id="UP001476798">
    <property type="component" value="Unassembled WGS sequence"/>
</dbReference>
<proteinExistence type="predicted"/>
<organism evidence="2 3">
    <name type="scientific">Goodea atripinnis</name>
    <dbReference type="NCBI Taxonomy" id="208336"/>
    <lineage>
        <taxon>Eukaryota</taxon>
        <taxon>Metazoa</taxon>
        <taxon>Chordata</taxon>
        <taxon>Craniata</taxon>
        <taxon>Vertebrata</taxon>
        <taxon>Euteleostomi</taxon>
        <taxon>Actinopterygii</taxon>
        <taxon>Neopterygii</taxon>
        <taxon>Teleostei</taxon>
        <taxon>Neoteleostei</taxon>
        <taxon>Acanthomorphata</taxon>
        <taxon>Ovalentaria</taxon>
        <taxon>Atherinomorphae</taxon>
        <taxon>Cyprinodontiformes</taxon>
        <taxon>Goodeidae</taxon>
        <taxon>Goodea</taxon>
    </lineage>
</organism>
<comment type="caution">
    <text evidence="2">The sequence shown here is derived from an EMBL/GenBank/DDBJ whole genome shotgun (WGS) entry which is preliminary data.</text>
</comment>
<keyword evidence="1" id="KW-1133">Transmembrane helix</keyword>
<sequence>TTCLPSMPLKINLTSGQLSLEMWKELQFPTASNMLSDLFSLFTFYLFCLLVFLVV</sequence>
<reference evidence="2 3" key="1">
    <citation type="submission" date="2021-06" db="EMBL/GenBank/DDBJ databases">
        <authorList>
            <person name="Palmer J.M."/>
        </authorList>
    </citation>
    <scope>NUCLEOTIDE SEQUENCE [LARGE SCALE GENOMIC DNA]</scope>
    <source>
        <strain evidence="2 3">GA_2019</strain>
        <tissue evidence="2">Muscle</tissue>
    </source>
</reference>
<gene>
    <name evidence="2" type="ORF">GOODEAATRI_013071</name>
</gene>
<name>A0ABV0NU46_9TELE</name>
<feature type="non-terminal residue" evidence="2">
    <location>
        <position position="1"/>
    </location>
</feature>